<comment type="subcellular location">
    <subcellularLocation>
        <location evidence="1">Cell membrane</location>
        <topology evidence="1">Multi-pass membrane protein</topology>
    </subcellularLocation>
</comment>
<dbReference type="EMBL" id="FNVT01000026">
    <property type="protein sequence ID" value="SEH02387.1"/>
    <property type="molecule type" value="Genomic_DNA"/>
</dbReference>
<evidence type="ECO:0000256" key="6">
    <source>
        <dbReference type="SAM" id="Phobius"/>
    </source>
</evidence>
<evidence type="ECO:0000256" key="4">
    <source>
        <dbReference type="ARBA" id="ARBA00022989"/>
    </source>
</evidence>
<keyword evidence="2" id="KW-1003">Cell membrane</keyword>
<proteinExistence type="predicted"/>
<protein>
    <submittedName>
        <fullName evidence="8">Transmembrane secretion effector</fullName>
    </submittedName>
</protein>
<reference evidence="8 9" key="1">
    <citation type="submission" date="2016-10" db="EMBL/GenBank/DDBJ databases">
        <authorList>
            <person name="de Groot N.N."/>
        </authorList>
    </citation>
    <scope>NUCLEOTIDE SEQUENCE [LARGE SCALE GENOMIC DNA]</scope>
    <source>
        <strain evidence="8 9">CGMCC 4.7037</strain>
    </source>
</reference>
<dbReference type="PANTHER" id="PTHR23513:SF11">
    <property type="entry name" value="STAPHYLOFERRIN A TRANSPORTER"/>
    <property type="match status" value="1"/>
</dbReference>
<name>A0A1H6EX19_9ACTN</name>
<dbReference type="GO" id="GO:0005886">
    <property type="term" value="C:plasma membrane"/>
    <property type="evidence" value="ECO:0007669"/>
    <property type="project" value="UniProtKB-SubCell"/>
</dbReference>
<dbReference type="AlphaFoldDB" id="A0A1H6EX19"/>
<dbReference type="Proteomes" id="UP000236732">
    <property type="component" value="Unassembled WGS sequence"/>
</dbReference>
<evidence type="ECO:0000256" key="1">
    <source>
        <dbReference type="ARBA" id="ARBA00004651"/>
    </source>
</evidence>
<evidence type="ECO:0000256" key="5">
    <source>
        <dbReference type="ARBA" id="ARBA00023136"/>
    </source>
</evidence>
<dbReference type="Pfam" id="PF07690">
    <property type="entry name" value="MFS_1"/>
    <property type="match status" value="1"/>
</dbReference>
<feature type="transmembrane region" description="Helical" evidence="6">
    <location>
        <begin position="23"/>
        <end position="45"/>
    </location>
</feature>
<evidence type="ECO:0000256" key="3">
    <source>
        <dbReference type="ARBA" id="ARBA00022692"/>
    </source>
</evidence>
<feature type="transmembrane region" description="Helical" evidence="6">
    <location>
        <begin position="148"/>
        <end position="172"/>
    </location>
</feature>
<sequence length="212" mass="21630">MTHRRLAAAVELLRSNRRYRRYALARISSTIGTTVAPLGLAFAVVDLGGGATALGFVLMSGLLIFLAVTPAAGVLADRLPRLAIIVTCQLVCGVAQLGAAVLVLSGTATVWALAGLAVLAGAAGAFFQPAAKGLVVQLVPAGPMLVQANALLQICFNAVAIVGPGLAGLVIAESSPGVILAWDALTFLVSAAVFATLRLPPAARQERRRFPG</sequence>
<feature type="transmembrane region" description="Helical" evidence="6">
    <location>
        <begin position="110"/>
        <end position="127"/>
    </location>
</feature>
<keyword evidence="4 6" id="KW-1133">Transmembrane helix</keyword>
<organism evidence="8 9">
    <name type="scientific">Nonomuraea solani</name>
    <dbReference type="NCBI Taxonomy" id="1144553"/>
    <lineage>
        <taxon>Bacteria</taxon>
        <taxon>Bacillati</taxon>
        <taxon>Actinomycetota</taxon>
        <taxon>Actinomycetes</taxon>
        <taxon>Streptosporangiales</taxon>
        <taxon>Streptosporangiaceae</taxon>
        <taxon>Nonomuraea</taxon>
    </lineage>
</organism>
<dbReference type="Gene3D" id="1.20.1250.20">
    <property type="entry name" value="MFS general substrate transporter like domains"/>
    <property type="match status" value="1"/>
</dbReference>
<evidence type="ECO:0000313" key="8">
    <source>
        <dbReference type="EMBL" id="SEH02387.1"/>
    </source>
</evidence>
<evidence type="ECO:0000256" key="2">
    <source>
        <dbReference type="ARBA" id="ARBA00022475"/>
    </source>
</evidence>
<evidence type="ECO:0000313" key="9">
    <source>
        <dbReference type="Proteomes" id="UP000236732"/>
    </source>
</evidence>
<dbReference type="OrthoDB" id="4528313at2"/>
<keyword evidence="3 6" id="KW-0812">Transmembrane</keyword>
<dbReference type="PANTHER" id="PTHR23513">
    <property type="entry name" value="INTEGRAL MEMBRANE EFFLUX PROTEIN-RELATED"/>
    <property type="match status" value="1"/>
</dbReference>
<accession>A0A1H6EX19</accession>
<dbReference type="InterPro" id="IPR036259">
    <property type="entry name" value="MFS_trans_sf"/>
</dbReference>
<dbReference type="PROSITE" id="PS50850">
    <property type="entry name" value="MFS"/>
    <property type="match status" value="1"/>
</dbReference>
<dbReference type="SUPFAM" id="SSF103473">
    <property type="entry name" value="MFS general substrate transporter"/>
    <property type="match status" value="1"/>
</dbReference>
<dbReference type="RefSeq" id="WP_103963429.1">
    <property type="nucleotide sequence ID" value="NZ_FNVT01000026.1"/>
</dbReference>
<evidence type="ECO:0000259" key="7">
    <source>
        <dbReference type="PROSITE" id="PS50850"/>
    </source>
</evidence>
<dbReference type="InterPro" id="IPR011701">
    <property type="entry name" value="MFS"/>
</dbReference>
<dbReference type="InterPro" id="IPR020846">
    <property type="entry name" value="MFS_dom"/>
</dbReference>
<gene>
    <name evidence="8" type="ORF">SAMN05444920_12645</name>
</gene>
<feature type="transmembrane region" description="Helical" evidence="6">
    <location>
        <begin position="51"/>
        <end position="75"/>
    </location>
</feature>
<feature type="domain" description="Major facilitator superfamily (MFS) profile" evidence="7">
    <location>
        <begin position="1"/>
        <end position="212"/>
    </location>
</feature>
<dbReference type="GO" id="GO:0022857">
    <property type="term" value="F:transmembrane transporter activity"/>
    <property type="evidence" value="ECO:0007669"/>
    <property type="project" value="InterPro"/>
</dbReference>
<keyword evidence="9" id="KW-1185">Reference proteome</keyword>
<keyword evidence="5 6" id="KW-0472">Membrane</keyword>
<feature type="transmembrane region" description="Helical" evidence="6">
    <location>
        <begin position="82"/>
        <end position="104"/>
    </location>
</feature>
<feature type="transmembrane region" description="Helical" evidence="6">
    <location>
        <begin position="178"/>
        <end position="199"/>
    </location>
</feature>